<dbReference type="InterPro" id="IPR013886">
    <property type="entry name" value="PI31_Prot_C"/>
</dbReference>
<proteinExistence type="inferred from homology"/>
<dbReference type="InterPro" id="IPR045128">
    <property type="entry name" value="PI31-like"/>
</dbReference>
<evidence type="ECO:0000256" key="3">
    <source>
        <dbReference type="ARBA" id="ARBA00022490"/>
    </source>
</evidence>
<keyword evidence="7" id="KW-1185">Reference proteome</keyword>
<feature type="domain" description="PI31 proteasome regulator C-terminal" evidence="5">
    <location>
        <begin position="183"/>
        <end position="249"/>
    </location>
</feature>
<dbReference type="GO" id="GO:0070628">
    <property type="term" value="F:proteasome binding"/>
    <property type="evidence" value="ECO:0007669"/>
    <property type="project" value="InterPro"/>
</dbReference>
<evidence type="ECO:0000256" key="4">
    <source>
        <dbReference type="SAM" id="MobiDB-lite"/>
    </source>
</evidence>
<feature type="compositionally biased region" description="Low complexity" evidence="4">
    <location>
        <begin position="252"/>
        <end position="262"/>
    </location>
</feature>
<keyword evidence="3" id="KW-0963">Cytoplasm</keyword>
<comment type="caution">
    <text evidence="6">The sequence shown here is derived from an EMBL/GenBank/DDBJ whole genome shotgun (WGS) entry which is preliminary data.</text>
</comment>
<comment type="subcellular location">
    <subcellularLocation>
        <location evidence="1">Cytoplasm</location>
    </subcellularLocation>
</comment>
<dbReference type="EMBL" id="JANBQB010000414">
    <property type="protein sequence ID" value="KAJ1976628.1"/>
    <property type="molecule type" value="Genomic_DNA"/>
</dbReference>
<name>A0A9W8EBL6_9FUNG</name>
<gene>
    <name evidence="6" type="ORF">H4R34_003909</name>
</gene>
<evidence type="ECO:0000313" key="7">
    <source>
        <dbReference type="Proteomes" id="UP001151582"/>
    </source>
</evidence>
<evidence type="ECO:0000256" key="2">
    <source>
        <dbReference type="ARBA" id="ARBA00006405"/>
    </source>
</evidence>
<dbReference type="AlphaFoldDB" id="A0A9W8EBL6"/>
<dbReference type="GO" id="GO:0005737">
    <property type="term" value="C:cytoplasm"/>
    <property type="evidence" value="ECO:0007669"/>
    <property type="project" value="UniProtKB-SubCell"/>
</dbReference>
<sequence>MDMPSSDSPLSTPALAAAVQAAEQAVRERQPPLTHPHDRCAVLCQHLFEALGVPLTADQEQSDSHCVYTFHTRGDSPATIRAVPMADQWVLLGASGHPHPQVVTTRVAVRALVRESSATAVFQPPTAWQSWVTGLQSTFIPALAVPPQSPPSRRPNPMHASSHHRGSTALLASRSPPPSVQVGDADKDPLGAWRDPSAAEGGGMLMGPGHPAFRVNEPSDARSDAPFAGPTRLPSGAVPAGARFDPIGPFDPSAGPAPGGVPRRPRPNQPTPWSGDPDNDELPPPGYRDMFM</sequence>
<evidence type="ECO:0000313" key="6">
    <source>
        <dbReference type="EMBL" id="KAJ1976628.1"/>
    </source>
</evidence>
<dbReference type="Pfam" id="PF08577">
    <property type="entry name" value="PI31_Prot_C"/>
    <property type="match status" value="1"/>
</dbReference>
<comment type="similarity">
    <text evidence="2">Belongs to the proteasome inhibitor PI31 family.</text>
</comment>
<accession>A0A9W8EBL6</accession>
<dbReference type="PANTHER" id="PTHR13266">
    <property type="entry name" value="PROTEASOME INHIBITOR"/>
    <property type="match status" value="1"/>
</dbReference>
<dbReference type="OrthoDB" id="5599543at2759"/>
<evidence type="ECO:0000259" key="5">
    <source>
        <dbReference type="Pfam" id="PF08577"/>
    </source>
</evidence>
<protein>
    <recommendedName>
        <fullName evidence="5">PI31 proteasome regulator C-terminal domain-containing protein</fullName>
    </recommendedName>
</protein>
<dbReference type="GO" id="GO:0043161">
    <property type="term" value="P:proteasome-mediated ubiquitin-dependent protein catabolic process"/>
    <property type="evidence" value="ECO:0007669"/>
    <property type="project" value="InterPro"/>
</dbReference>
<evidence type="ECO:0000256" key="1">
    <source>
        <dbReference type="ARBA" id="ARBA00004496"/>
    </source>
</evidence>
<reference evidence="6" key="1">
    <citation type="submission" date="2022-07" db="EMBL/GenBank/DDBJ databases">
        <title>Phylogenomic reconstructions and comparative analyses of Kickxellomycotina fungi.</title>
        <authorList>
            <person name="Reynolds N.K."/>
            <person name="Stajich J.E."/>
            <person name="Barry K."/>
            <person name="Grigoriev I.V."/>
            <person name="Crous P."/>
            <person name="Smith M.E."/>
        </authorList>
    </citation>
    <scope>NUCLEOTIDE SEQUENCE</scope>
    <source>
        <strain evidence="6">RSA 567</strain>
    </source>
</reference>
<organism evidence="6 7">
    <name type="scientific">Dimargaris verticillata</name>
    <dbReference type="NCBI Taxonomy" id="2761393"/>
    <lineage>
        <taxon>Eukaryota</taxon>
        <taxon>Fungi</taxon>
        <taxon>Fungi incertae sedis</taxon>
        <taxon>Zoopagomycota</taxon>
        <taxon>Kickxellomycotina</taxon>
        <taxon>Dimargaritomycetes</taxon>
        <taxon>Dimargaritales</taxon>
        <taxon>Dimargaritaceae</taxon>
        <taxon>Dimargaris</taxon>
    </lineage>
</organism>
<dbReference type="PANTHER" id="PTHR13266:SF1">
    <property type="entry name" value="PROTEASOME INHIBITOR PI31 SUBUNIT"/>
    <property type="match status" value="1"/>
</dbReference>
<dbReference type="GO" id="GO:0004866">
    <property type="term" value="F:endopeptidase inhibitor activity"/>
    <property type="evidence" value="ECO:0007669"/>
    <property type="project" value="InterPro"/>
</dbReference>
<feature type="region of interest" description="Disordered" evidence="4">
    <location>
        <begin position="142"/>
        <end position="292"/>
    </location>
</feature>
<dbReference type="Proteomes" id="UP001151582">
    <property type="component" value="Unassembled WGS sequence"/>
</dbReference>